<keyword evidence="1" id="KW-0802">TPR repeat</keyword>
<evidence type="ECO:0000256" key="1">
    <source>
        <dbReference type="PROSITE-ProRule" id="PRU00339"/>
    </source>
</evidence>
<dbReference type="EMBL" id="MELI01000073">
    <property type="protein sequence ID" value="OFW33209.1"/>
    <property type="molecule type" value="Genomic_DNA"/>
</dbReference>
<dbReference type="SUPFAM" id="SSF48452">
    <property type="entry name" value="TPR-like"/>
    <property type="match status" value="1"/>
</dbReference>
<protein>
    <submittedName>
        <fullName evidence="2">Uncharacterized protein</fullName>
    </submittedName>
</protein>
<feature type="repeat" description="TPR" evidence="1">
    <location>
        <begin position="52"/>
        <end position="85"/>
    </location>
</feature>
<dbReference type="PROSITE" id="PS50005">
    <property type="entry name" value="TPR"/>
    <property type="match status" value="1"/>
</dbReference>
<comment type="caution">
    <text evidence="2">The sequence shown here is derived from an EMBL/GenBank/DDBJ whole genome shotgun (WGS) entry which is preliminary data.</text>
</comment>
<evidence type="ECO:0000313" key="3">
    <source>
        <dbReference type="Proteomes" id="UP000178086"/>
    </source>
</evidence>
<reference evidence="2 3" key="1">
    <citation type="journal article" date="2016" name="Nat. Commun.">
        <title>Thousands of microbial genomes shed light on interconnected biogeochemical processes in an aquifer system.</title>
        <authorList>
            <person name="Anantharaman K."/>
            <person name="Brown C.T."/>
            <person name="Hug L.A."/>
            <person name="Sharon I."/>
            <person name="Castelle C.J."/>
            <person name="Probst A.J."/>
            <person name="Thomas B.C."/>
            <person name="Singh A."/>
            <person name="Wilkins M.J."/>
            <person name="Karaoz U."/>
            <person name="Brodie E.L."/>
            <person name="Williams K.H."/>
            <person name="Hubbard S.S."/>
            <person name="Banfield J.F."/>
        </authorList>
    </citation>
    <scope>NUCLEOTIDE SEQUENCE [LARGE SCALE GENOMIC DNA]</scope>
</reference>
<name>A0A1F2UJM4_9ACTN</name>
<dbReference type="SMART" id="SM00028">
    <property type="entry name" value="TPR"/>
    <property type="match status" value="2"/>
</dbReference>
<dbReference type="Gene3D" id="1.25.40.10">
    <property type="entry name" value="Tetratricopeptide repeat domain"/>
    <property type="match status" value="1"/>
</dbReference>
<dbReference type="Proteomes" id="UP000178086">
    <property type="component" value="Unassembled WGS sequence"/>
</dbReference>
<accession>A0A1F2UJM4</accession>
<dbReference type="AlphaFoldDB" id="A0A1F2UJM4"/>
<dbReference type="InterPro" id="IPR019734">
    <property type="entry name" value="TPR_rpt"/>
</dbReference>
<sequence>MLNVKEQHTREPVLEDNSYALFQKGMGLLEDKHPAQAALVLEKVKVVHPEKASIREALGRAYFNHGQYRLAKEEFLKAVEIEPTNDYAHFGLGLSFKKMGDRRMARRHLKLAAIMKPDDKYISALVGLSG</sequence>
<dbReference type="Pfam" id="PF13414">
    <property type="entry name" value="TPR_11"/>
    <property type="match status" value="1"/>
</dbReference>
<gene>
    <name evidence="2" type="ORF">A2074_08590</name>
</gene>
<proteinExistence type="predicted"/>
<dbReference type="InterPro" id="IPR011990">
    <property type="entry name" value="TPR-like_helical_dom_sf"/>
</dbReference>
<organism evidence="2 3">
    <name type="scientific">Candidatus Aquicultor primus</name>
    <dbReference type="NCBI Taxonomy" id="1797195"/>
    <lineage>
        <taxon>Bacteria</taxon>
        <taxon>Bacillati</taxon>
        <taxon>Actinomycetota</taxon>
        <taxon>Candidatus Aquicultoria</taxon>
        <taxon>Candidatus Aquicultorales</taxon>
        <taxon>Candidatus Aquicultoraceae</taxon>
        <taxon>Candidatus Aquicultor</taxon>
    </lineage>
</organism>
<evidence type="ECO:0000313" key="2">
    <source>
        <dbReference type="EMBL" id="OFW33209.1"/>
    </source>
</evidence>